<comment type="caution">
    <text evidence="3">The sequence shown here is derived from an EMBL/GenBank/DDBJ whole genome shotgun (WGS) entry which is preliminary data.</text>
</comment>
<dbReference type="InterPro" id="IPR003497">
    <property type="entry name" value="BRO_N_domain"/>
</dbReference>
<dbReference type="AlphaFoldDB" id="A0A4S2FP95"/>
<keyword evidence="1" id="KW-0175">Coiled coil</keyword>
<evidence type="ECO:0000313" key="3">
    <source>
        <dbReference type="EMBL" id="TGY70903.1"/>
    </source>
</evidence>
<dbReference type="Proteomes" id="UP000310760">
    <property type="component" value="Unassembled WGS sequence"/>
</dbReference>
<reference evidence="3 4" key="1">
    <citation type="submission" date="2019-04" db="EMBL/GenBank/DDBJ databases">
        <title>Microbes associate with the intestines of laboratory mice.</title>
        <authorList>
            <person name="Navarre W."/>
            <person name="Wong E."/>
            <person name="Huang K."/>
            <person name="Tropini C."/>
            <person name="Ng K."/>
            <person name="Yu B."/>
        </authorList>
    </citation>
    <scope>NUCLEOTIDE SEQUENCE [LARGE SCALE GENOMIC DNA]</scope>
    <source>
        <strain evidence="3 4">NM22_B1</strain>
    </source>
</reference>
<gene>
    <name evidence="3" type="ORF">E5339_08170</name>
</gene>
<dbReference type="RefSeq" id="WP_135951202.1">
    <property type="nucleotide sequence ID" value="NZ_SRYJ01000015.1"/>
</dbReference>
<dbReference type="PANTHER" id="PTHR36180">
    <property type="entry name" value="DNA-BINDING PROTEIN-RELATED-RELATED"/>
    <property type="match status" value="1"/>
</dbReference>
<proteinExistence type="predicted"/>
<dbReference type="GO" id="GO:0003677">
    <property type="term" value="F:DNA binding"/>
    <property type="evidence" value="ECO:0007669"/>
    <property type="project" value="InterPro"/>
</dbReference>
<feature type="coiled-coil region" evidence="1">
    <location>
        <begin position="123"/>
        <end position="157"/>
    </location>
</feature>
<dbReference type="SMART" id="SM01040">
    <property type="entry name" value="Bro-N"/>
    <property type="match status" value="1"/>
</dbReference>
<dbReference type="Pfam" id="PF02498">
    <property type="entry name" value="Bro-N"/>
    <property type="match status" value="1"/>
</dbReference>
<dbReference type="EMBL" id="SRYJ01000015">
    <property type="protein sequence ID" value="TGY70903.1"/>
    <property type="molecule type" value="Genomic_DNA"/>
</dbReference>
<evidence type="ECO:0000259" key="2">
    <source>
        <dbReference type="PROSITE" id="PS51750"/>
    </source>
</evidence>
<dbReference type="PANTHER" id="PTHR36180:SF2">
    <property type="entry name" value="BRO FAMILY PROTEIN"/>
    <property type="match status" value="1"/>
</dbReference>
<evidence type="ECO:0000313" key="4">
    <source>
        <dbReference type="Proteomes" id="UP000310760"/>
    </source>
</evidence>
<protein>
    <submittedName>
        <fullName evidence="3">Phage antirepressor Ant</fullName>
    </submittedName>
</protein>
<sequence>MEEIKIFNSPQFGEIRTTGTSENPLFCLSDVCSVLGLRQGDVKQRLDKDVVSTQPLETTGGIQQANFVNEDGLYDVILDSRKPQAKAFRKWVTSEVLPAIRKTGGYIAINHDETPEEIMARALTIAQATLAKRDERLKQLEEKTEYQQKQIEQKDARISVLQPKAFFADCIMQSEDCISIGEMANILKQNGLFGKGQNSFFEWLRWSGYLLNRGSRYNLPSQRSMRLGIMRIAEQQRGSVFINRKAVITPYGQRYFIELFGKSSTAGQCTINFINK</sequence>
<organism evidence="3 4">
    <name type="scientific">Phocaeicola sartorii</name>
    <dbReference type="NCBI Taxonomy" id="671267"/>
    <lineage>
        <taxon>Bacteria</taxon>
        <taxon>Pseudomonadati</taxon>
        <taxon>Bacteroidota</taxon>
        <taxon>Bacteroidia</taxon>
        <taxon>Bacteroidales</taxon>
        <taxon>Bacteroidaceae</taxon>
        <taxon>Phocaeicola</taxon>
    </lineage>
</organism>
<dbReference type="PROSITE" id="PS51750">
    <property type="entry name" value="BRO_N"/>
    <property type="match status" value="1"/>
</dbReference>
<feature type="domain" description="Bro-N" evidence="2">
    <location>
        <begin position="1"/>
        <end position="104"/>
    </location>
</feature>
<dbReference type="Pfam" id="PF03374">
    <property type="entry name" value="ANT"/>
    <property type="match status" value="1"/>
</dbReference>
<name>A0A4S2FP95_9BACT</name>
<accession>A0A4S2FP95</accession>
<evidence type="ECO:0000256" key="1">
    <source>
        <dbReference type="SAM" id="Coils"/>
    </source>
</evidence>
<dbReference type="InterPro" id="IPR005039">
    <property type="entry name" value="Ant_C"/>
</dbReference>